<evidence type="ECO:0000259" key="10">
    <source>
        <dbReference type="SMART" id="SM00977"/>
    </source>
</evidence>
<evidence type="ECO:0000313" key="11">
    <source>
        <dbReference type="EMBL" id="TQD40047.1"/>
    </source>
</evidence>
<accession>A0A507ZSS5</accession>
<dbReference type="SMART" id="SM00977">
    <property type="entry name" value="TilS_C"/>
    <property type="match status" value="1"/>
</dbReference>
<feature type="coiled-coil region" evidence="9">
    <location>
        <begin position="206"/>
        <end position="233"/>
    </location>
</feature>
<dbReference type="PANTHER" id="PTHR43033">
    <property type="entry name" value="TRNA(ILE)-LYSIDINE SYNTHASE-RELATED"/>
    <property type="match status" value="1"/>
</dbReference>
<keyword evidence="9" id="KW-0175">Coiled coil</keyword>
<evidence type="ECO:0000256" key="9">
    <source>
        <dbReference type="SAM" id="Coils"/>
    </source>
</evidence>
<dbReference type="GO" id="GO:0005737">
    <property type="term" value="C:cytoplasm"/>
    <property type="evidence" value="ECO:0007669"/>
    <property type="project" value="UniProtKB-SubCell"/>
</dbReference>
<sequence>MLQLFKNHLAKNLSYLKPAKLLLAVSGGLDSVVMAHLCKQAELNFVLAHCNFKLRGKASDQDEDFVKELATSLDVEIYTQGFATTEYAKAEKLSTQVAARDLRYAWFYELLAEHELDYVLTAHHANDSLETMLINLSRGTGLKGLTGIPENNNKIVRPLLPFNRKDLENFAEKNKINWRHDQTNDTDDYFRNRIRHQVVPPLVEENSQLFQTIQKTQANLKQTEDLLEDYTAILFSKLVQNINGEYYINVEQLLETPHTKAVLYQLLNSFGFTEWNDIYNLLHAQTGKQVFSATHRLVRDRAVLILAKKPKEHEKTTFLFKKEDRKLNFSGKLLVKEIIEELGKPQNNLAFLDYDKLDFPLKLRKWQAGDAFCPFGMKGTKKLSDFLKDEKVSPIEKENVWVLMSGEKIVWVINHRIDNRFKVEKDTKKIVKFSLV</sequence>
<comment type="catalytic activity">
    <reaction evidence="7 8">
        <text>cytidine(34) in tRNA(Ile2) + L-lysine + ATP = lysidine(34) in tRNA(Ile2) + AMP + diphosphate + H(+)</text>
        <dbReference type="Rhea" id="RHEA:43744"/>
        <dbReference type="Rhea" id="RHEA-COMP:10625"/>
        <dbReference type="Rhea" id="RHEA-COMP:10670"/>
        <dbReference type="ChEBI" id="CHEBI:15378"/>
        <dbReference type="ChEBI" id="CHEBI:30616"/>
        <dbReference type="ChEBI" id="CHEBI:32551"/>
        <dbReference type="ChEBI" id="CHEBI:33019"/>
        <dbReference type="ChEBI" id="CHEBI:82748"/>
        <dbReference type="ChEBI" id="CHEBI:83665"/>
        <dbReference type="ChEBI" id="CHEBI:456215"/>
        <dbReference type="EC" id="6.3.4.19"/>
    </reaction>
</comment>
<dbReference type="InterPro" id="IPR011063">
    <property type="entry name" value="TilS/TtcA_N"/>
</dbReference>
<dbReference type="Proteomes" id="UP000317169">
    <property type="component" value="Unassembled WGS sequence"/>
</dbReference>
<dbReference type="EC" id="6.3.4.19" evidence="8"/>
<evidence type="ECO:0000256" key="3">
    <source>
        <dbReference type="ARBA" id="ARBA00022598"/>
    </source>
</evidence>
<dbReference type="OrthoDB" id="9807403at2"/>
<dbReference type="EMBL" id="VIAR01000002">
    <property type="protein sequence ID" value="TQD40047.1"/>
    <property type="molecule type" value="Genomic_DNA"/>
</dbReference>
<protein>
    <recommendedName>
        <fullName evidence="8">tRNA(Ile)-lysidine synthase</fullName>
        <ecNumber evidence="8">6.3.4.19</ecNumber>
    </recommendedName>
    <alternativeName>
        <fullName evidence="8">tRNA(Ile)-2-lysyl-cytidine synthase</fullName>
    </alternativeName>
    <alternativeName>
        <fullName evidence="8">tRNA(Ile)-lysidine synthetase</fullName>
    </alternativeName>
</protein>
<dbReference type="HAMAP" id="MF_01161">
    <property type="entry name" value="tRNA_Ile_lys_synt"/>
    <property type="match status" value="1"/>
</dbReference>
<comment type="function">
    <text evidence="8">Ligates lysine onto the cytidine present at position 34 of the AUA codon-specific tRNA(Ile) that contains the anticodon CAU, in an ATP-dependent manner. Cytidine is converted to lysidine, thus changing the amino acid specificity of the tRNA from methionine to isoleucine.</text>
</comment>
<comment type="caution">
    <text evidence="11">The sequence shown here is derived from an EMBL/GenBank/DDBJ whole genome shotgun (WGS) entry which is preliminary data.</text>
</comment>
<dbReference type="GO" id="GO:0032267">
    <property type="term" value="F:tRNA(Ile)-lysidine synthase activity"/>
    <property type="evidence" value="ECO:0007669"/>
    <property type="project" value="UniProtKB-EC"/>
</dbReference>
<feature type="domain" description="Lysidine-tRNA(Ile) synthetase C-terminal" evidence="10">
    <location>
        <begin position="361"/>
        <end position="433"/>
    </location>
</feature>
<dbReference type="NCBIfam" id="TIGR02433">
    <property type="entry name" value="lysidine_TilS_C"/>
    <property type="match status" value="1"/>
</dbReference>
<evidence type="ECO:0000256" key="1">
    <source>
        <dbReference type="ARBA" id="ARBA00004496"/>
    </source>
</evidence>
<dbReference type="AlphaFoldDB" id="A0A507ZSS5"/>
<name>A0A507ZSS5_9FLAO</name>
<dbReference type="Pfam" id="PF01171">
    <property type="entry name" value="ATP_bind_3"/>
    <property type="match status" value="1"/>
</dbReference>
<evidence type="ECO:0000256" key="7">
    <source>
        <dbReference type="ARBA" id="ARBA00048539"/>
    </source>
</evidence>
<gene>
    <name evidence="8 11" type="primary">tilS</name>
    <name evidence="11" type="ORF">FKR84_02295</name>
</gene>
<comment type="domain">
    <text evidence="8">The N-terminal region contains the highly conserved SGGXDS motif, predicted to be a P-loop motif involved in ATP binding.</text>
</comment>
<dbReference type="SUPFAM" id="SSF52402">
    <property type="entry name" value="Adenine nucleotide alpha hydrolases-like"/>
    <property type="match status" value="1"/>
</dbReference>
<dbReference type="Pfam" id="PF11734">
    <property type="entry name" value="TilS_C"/>
    <property type="match status" value="1"/>
</dbReference>
<evidence type="ECO:0000256" key="6">
    <source>
        <dbReference type="ARBA" id="ARBA00022840"/>
    </source>
</evidence>
<keyword evidence="6 8" id="KW-0067">ATP-binding</keyword>
<dbReference type="RefSeq" id="WP_141420577.1">
    <property type="nucleotide sequence ID" value="NZ_VIAR01000002.1"/>
</dbReference>
<comment type="subcellular location">
    <subcellularLocation>
        <location evidence="1 8">Cytoplasm</location>
    </subcellularLocation>
</comment>
<keyword evidence="5 8" id="KW-0547">Nucleotide-binding</keyword>
<dbReference type="InterPro" id="IPR012795">
    <property type="entry name" value="tRNA_Ile_lys_synt_N"/>
</dbReference>
<dbReference type="PANTHER" id="PTHR43033:SF1">
    <property type="entry name" value="TRNA(ILE)-LYSIDINE SYNTHASE-RELATED"/>
    <property type="match status" value="1"/>
</dbReference>
<organism evidence="11 12">
    <name type="scientific">Haloflavibacter putidus</name>
    <dbReference type="NCBI Taxonomy" id="2576776"/>
    <lineage>
        <taxon>Bacteria</taxon>
        <taxon>Pseudomonadati</taxon>
        <taxon>Bacteroidota</taxon>
        <taxon>Flavobacteriia</taxon>
        <taxon>Flavobacteriales</taxon>
        <taxon>Flavobacteriaceae</taxon>
        <taxon>Haloflavibacter</taxon>
    </lineage>
</organism>
<comment type="similarity">
    <text evidence="8">Belongs to the tRNA(Ile)-lysidine synthase family.</text>
</comment>
<dbReference type="InterPro" id="IPR012796">
    <property type="entry name" value="Lysidine-tRNA-synth_C"/>
</dbReference>
<keyword evidence="12" id="KW-1185">Reference proteome</keyword>
<dbReference type="GO" id="GO:0005524">
    <property type="term" value="F:ATP binding"/>
    <property type="evidence" value="ECO:0007669"/>
    <property type="project" value="UniProtKB-UniRule"/>
</dbReference>
<feature type="binding site" evidence="8">
    <location>
        <begin position="26"/>
        <end position="31"/>
    </location>
    <ligand>
        <name>ATP</name>
        <dbReference type="ChEBI" id="CHEBI:30616"/>
    </ligand>
</feature>
<dbReference type="InterPro" id="IPR014729">
    <property type="entry name" value="Rossmann-like_a/b/a_fold"/>
</dbReference>
<dbReference type="GO" id="GO:0006400">
    <property type="term" value="P:tRNA modification"/>
    <property type="evidence" value="ECO:0007669"/>
    <property type="project" value="UniProtKB-UniRule"/>
</dbReference>
<reference evidence="11 12" key="1">
    <citation type="submission" date="2019-06" db="EMBL/GenBank/DDBJ databases">
        <title>Flavibacter putida gen. nov., sp. nov., a novel marine bacterium of the family Flavobacteriaceae isolated from coastal seawater.</title>
        <authorList>
            <person name="Feng X."/>
        </authorList>
    </citation>
    <scope>NUCLEOTIDE SEQUENCE [LARGE SCALE GENOMIC DNA]</scope>
    <source>
        <strain evidence="11 12">PLHSN227</strain>
    </source>
</reference>
<dbReference type="InterPro" id="IPR012094">
    <property type="entry name" value="tRNA_Ile_lys_synt"/>
</dbReference>
<keyword evidence="4 8" id="KW-0819">tRNA processing</keyword>
<evidence type="ECO:0000256" key="5">
    <source>
        <dbReference type="ARBA" id="ARBA00022741"/>
    </source>
</evidence>
<proteinExistence type="inferred from homology"/>
<evidence type="ECO:0000256" key="4">
    <source>
        <dbReference type="ARBA" id="ARBA00022694"/>
    </source>
</evidence>
<keyword evidence="2 8" id="KW-0963">Cytoplasm</keyword>
<dbReference type="NCBIfam" id="TIGR02432">
    <property type="entry name" value="lysidine_TilS_N"/>
    <property type="match status" value="1"/>
</dbReference>
<evidence type="ECO:0000313" key="12">
    <source>
        <dbReference type="Proteomes" id="UP000317169"/>
    </source>
</evidence>
<keyword evidence="3 8" id="KW-0436">Ligase</keyword>
<dbReference type="CDD" id="cd01992">
    <property type="entry name" value="TilS_N"/>
    <property type="match status" value="1"/>
</dbReference>
<evidence type="ECO:0000256" key="8">
    <source>
        <dbReference type="HAMAP-Rule" id="MF_01161"/>
    </source>
</evidence>
<dbReference type="Gene3D" id="3.40.50.620">
    <property type="entry name" value="HUPs"/>
    <property type="match status" value="1"/>
</dbReference>
<dbReference type="SUPFAM" id="SSF56037">
    <property type="entry name" value="PheT/TilS domain"/>
    <property type="match status" value="1"/>
</dbReference>
<evidence type="ECO:0000256" key="2">
    <source>
        <dbReference type="ARBA" id="ARBA00022490"/>
    </source>
</evidence>